<dbReference type="EMBL" id="BLKC01000041">
    <property type="protein sequence ID" value="GFF40334.1"/>
    <property type="molecule type" value="Genomic_DNA"/>
</dbReference>
<reference evidence="1 2" key="1">
    <citation type="submission" date="2020-01" db="EMBL/GenBank/DDBJ databases">
        <title>Draft genome sequence of Aspergillus udagawae IFM 46972.</title>
        <authorList>
            <person name="Takahashi H."/>
            <person name="Yaguchi T."/>
        </authorList>
    </citation>
    <scope>NUCLEOTIDE SEQUENCE [LARGE SCALE GENOMIC DNA]</scope>
    <source>
        <strain evidence="1 2">IFM 46972</strain>
    </source>
</reference>
<proteinExistence type="predicted"/>
<evidence type="ECO:0000313" key="2">
    <source>
        <dbReference type="Proteomes" id="UP000465221"/>
    </source>
</evidence>
<protein>
    <submittedName>
        <fullName evidence="1">Uncharacterized protein</fullName>
    </submittedName>
</protein>
<name>A0A8H3NX07_9EURO</name>
<evidence type="ECO:0000313" key="1">
    <source>
        <dbReference type="EMBL" id="GFF40334.1"/>
    </source>
</evidence>
<accession>A0A8H3NX07</accession>
<organism evidence="1 2">
    <name type="scientific">Aspergillus udagawae</name>
    <dbReference type="NCBI Taxonomy" id="91492"/>
    <lineage>
        <taxon>Eukaryota</taxon>
        <taxon>Fungi</taxon>
        <taxon>Dikarya</taxon>
        <taxon>Ascomycota</taxon>
        <taxon>Pezizomycotina</taxon>
        <taxon>Eurotiomycetes</taxon>
        <taxon>Eurotiomycetidae</taxon>
        <taxon>Eurotiales</taxon>
        <taxon>Aspergillaceae</taxon>
        <taxon>Aspergillus</taxon>
        <taxon>Aspergillus subgen. Fumigati</taxon>
    </lineage>
</organism>
<gene>
    <name evidence="1" type="ORF">IFM46972_06172</name>
</gene>
<dbReference type="AlphaFoldDB" id="A0A8H3NX07"/>
<sequence>MARSKGIEAAASDSLDKNAEFFANDKESEGKRRLKFKKWFNNHTANVGPVELKELQVLASQYSPSLYPTSLNAFGPSGAEEEESLPDI</sequence>
<comment type="caution">
    <text evidence="1">The sequence shown here is derived from an EMBL/GenBank/DDBJ whole genome shotgun (WGS) entry which is preliminary data.</text>
</comment>
<dbReference type="Proteomes" id="UP000465221">
    <property type="component" value="Unassembled WGS sequence"/>
</dbReference>